<proteinExistence type="predicted"/>
<dbReference type="InterPro" id="IPR031424">
    <property type="entry name" value="QVR-like"/>
</dbReference>
<dbReference type="PANTHER" id="PTHR38332">
    <property type="entry name" value="PROTEIN CBG11604"/>
    <property type="match status" value="1"/>
</dbReference>
<dbReference type="Pfam" id="PF17064">
    <property type="entry name" value="QVR"/>
    <property type="match status" value="1"/>
</dbReference>
<dbReference type="AlphaFoldDB" id="A0A914GRQ3"/>
<evidence type="ECO:0000256" key="1">
    <source>
        <dbReference type="ARBA" id="ARBA00022729"/>
    </source>
</evidence>
<dbReference type="PANTHER" id="PTHR38332:SF1">
    <property type="entry name" value="RE49668P"/>
    <property type="match status" value="1"/>
</dbReference>
<evidence type="ECO:0000256" key="2">
    <source>
        <dbReference type="ARBA" id="ARBA00023180"/>
    </source>
</evidence>
<keyword evidence="2" id="KW-0325">Glycoprotein</keyword>
<keyword evidence="3" id="KW-0812">Transmembrane</keyword>
<keyword evidence="3" id="KW-0472">Membrane</keyword>
<reference evidence="5" key="1">
    <citation type="submission" date="2022-11" db="UniProtKB">
        <authorList>
            <consortium name="WormBaseParasite"/>
        </authorList>
    </citation>
    <scope>IDENTIFICATION</scope>
</reference>
<sequence>MVTSQKEPTNESDPYSRGIIISRFNWSIPLRCGGESQSRGPRQQMEEEERSLVRCRWRRRRKRLFHPKGPIFKLFVGIDFRLAIFSLANFVLIEPTSGAIGCFVCSSVNGSNPDCEDPFNSSILSSIRGSVGLFQQPCWAFRKNRRGLFPADHCIKVSGHRYDHPNQTLLIRTCALDSGSLTADTEIVRVSHCGHFKFERHHYAGCVSSCDSDGCNFAKTIITFPSQFLLFCLLALLIAKLLRI</sequence>
<protein>
    <submittedName>
        <fullName evidence="5">Protein quiver</fullName>
    </submittedName>
</protein>
<dbReference type="GO" id="GO:0032222">
    <property type="term" value="P:regulation of synaptic transmission, cholinergic"/>
    <property type="evidence" value="ECO:0007669"/>
    <property type="project" value="InterPro"/>
</dbReference>
<evidence type="ECO:0000313" key="4">
    <source>
        <dbReference type="Proteomes" id="UP000887572"/>
    </source>
</evidence>
<evidence type="ECO:0000256" key="3">
    <source>
        <dbReference type="SAM" id="Phobius"/>
    </source>
</evidence>
<dbReference type="WBParaSite" id="Gr19_v10_g10688.t1">
    <property type="protein sequence ID" value="Gr19_v10_g10688.t1"/>
    <property type="gene ID" value="Gr19_v10_g10688"/>
</dbReference>
<evidence type="ECO:0000313" key="5">
    <source>
        <dbReference type="WBParaSite" id="Gr19_v10_g10688.t1"/>
    </source>
</evidence>
<name>A0A914GRQ3_GLORO</name>
<dbReference type="Proteomes" id="UP000887572">
    <property type="component" value="Unplaced"/>
</dbReference>
<keyword evidence="3" id="KW-1133">Transmembrane helix</keyword>
<feature type="transmembrane region" description="Helical" evidence="3">
    <location>
        <begin position="224"/>
        <end position="242"/>
    </location>
</feature>
<organism evidence="4 5">
    <name type="scientific">Globodera rostochiensis</name>
    <name type="common">Golden nematode worm</name>
    <name type="synonym">Heterodera rostochiensis</name>
    <dbReference type="NCBI Taxonomy" id="31243"/>
    <lineage>
        <taxon>Eukaryota</taxon>
        <taxon>Metazoa</taxon>
        <taxon>Ecdysozoa</taxon>
        <taxon>Nematoda</taxon>
        <taxon>Chromadorea</taxon>
        <taxon>Rhabditida</taxon>
        <taxon>Tylenchina</taxon>
        <taxon>Tylenchomorpha</taxon>
        <taxon>Tylenchoidea</taxon>
        <taxon>Heteroderidae</taxon>
        <taxon>Heteroderinae</taxon>
        <taxon>Globodera</taxon>
    </lineage>
</organism>
<accession>A0A914GRQ3</accession>
<dbReference type="GO" id="GO:0030431">
    <property type="term" value="P:sleep"/>
    <property type="evidence" value="ECO:0007669"/>
    <property type="project" value="InterPro"/>
</dbReference>
<keyword evidence="4" id="KW-1185">Reference proteome</keyword>
<keyword evidence="1" id="KW-0732">Signal</keyword>